<dbReference type="Pfam" id="PF09299">
    <property type="entry name" value="Mu-transpos_C"/>
    <property type="match status" value="1"/>
</dbReference>
<protein>
    <submittedName>
        <fullName evidence="3">Transposase family protein</fullName>
    </submittedName>
</protein>
<dbReference type="PROSITE" id="PS50994">
    <property type="entry name" value="INTEGRASE"/>
    <property type="match status" value="1"/>
</dbReference>
<evidence type="ECO:0000259" key="2">
    <source>
        <dbReference type="PROSITE" id="PS50994"/>
    </source>
</evidence>
<proteinExistence type="predicted"/>
<accession>A0A951U8S2</accession>
<dbReference type="InterPro" id="IPR015378">
    <property type="entry name" value="Transposase-like_Mu_C"/>
</dbReference>
<dbReference type="InterPro" id="IPR001584">
    <property type="entry name" value="Integrase_cat-core"/>
</dbReference>
<dbReference type="AlphaFoldDB" id="A0A951U8S2"/>
<dbReference type="Proteomes" id="UP000753908">
    <property type="component" value="Unassembled WGS sequence"/>
</dbReference>
<evidence type="ECO:0000313" key="3">
    <source>
        <dbReference type="EMBL" id="MBW4544095.1"/>
    </source>
</evidence>
<reference evidence="3" key="1">
    <citation type="submission" date="2021-05" db="EMBL/GenBank/DDBJ databases">
        <authorList>
            <person name="Pietrasiak N."/>
            <person name="Ward R."/>
            <person name="Stajich J.E."/>
            <person name="Kurbessoian T."/>
        </authorList>
    </citation>
    <scope>NUCLEOTIDE SEQUENCE</scope>
    <source>
        <strain evidence="3">CPER-KK1</strain>
    </source>
</reference>
<dbReference type="Gene3D" id="3.30.420.10">
    <property type="entry name" value="Ribonuclease H-like superfamily/Ribonuclease H"/>
    <property type="match status" value="1"/>
</dbReference>
<dbReference type="SUPFAM" id="SSF53098">
    <property type="entry name" value="Ribonuclease H-like"/>
    <property type="match status" value="1"/>
</dbReference>
<keyword evidence="1" id="KW-0175">Coiled coil</keyword>
<organism evidence="3 4">
    <name type="scientific">Symplocastrum torsivum CPER-KK1</name>
    <dbReference type="NCBI Taxonomy" id="450513"/>
    <lineage>
        <taxon>Bacteria</taxon>
        <taxon>Bacillati</taxon>
        <taxon>Cyanobacteriota</taxon>
        <taxon>Cyanophyceae</taxon>
        <taxon>Oscillatoriophycideae</taxon>
        <taxon>Oscillatoriales</taxon>
        <taxon>Microcoleaceae</taxon>
        <taxon>Symplocastrum</taxon>
    </lineage>
</organism>
<reference evidence="3" key="2">
    <citation type="journal article" date="2022" name="Microbiol. Resour. Announc.">
        <title>Metagenome Sequencing to Explore Phylogenomics of Terrestrial Cyanobacteria.</title>
        <authorList>
            <person name="Ward R.D."/>
            <person name="Stajich J.E."/>
            <person name="Johansen J.R."/>
            <person name="Huntemann M."/>
            <person name="Clum A."/>
            <person name="Foster B."/>
            <person name="Foster B."/>
            <person name="Roux S."/>
            <person name="Palaniappan K."/>
            <person name="Varghese N."/>
            <person name="Mukherjee S."/>
            <person name="Reddy T.B.K."/>
            <person name="Daum C."/>
            <person name="Copeland A."/>
            <person name="Chen I.A."/>
            <person name="Ivanova N.N."/>
            <person name="Kyrpides N.C."/>
            <person name="Shapiro N."/>
            <person name="Eloe-Fadrosh E.A."/>
            <person name="Pietrasiak N."/>
        </authorList>
    </citation>
    <scope>NUCLEOTIDE SEQUENCE</scope>
    <source>
        <strain evidence="3">CPER-KK1</strain>
    </source>
</reference>
<sequence length="639" mass="73755">MSTGDTVLGNSSFSQEAEHLQGQQALSLTLLNEMTPEVQQKIDLIDAVLQAPNRKSRREAIQKASEVLGRTPRMIRIMLKRVEEEGVATLAVGRKDKGQFRISEQWFKFIIATHNWGQRDGSRMNHNQVHVHLMALASKGKALREKKYAERFKDYPEVLEDLVAGKYPSHPTVYKVINFHLAQKNKKVRHPGSPAEGQIIQTTEGILEITHSNQIWQCDHTKLDVFLVDDQGNVIFQLDDKGEEVIGRPYITLIMDSYSGCIAGFHLGFKAAGSHEVGLALRHAILPKQYEPDYKLQEKWNVCGIPEYWVTDRAKEFKCNHLKQISMQLDFKRRLRAFPSAGGLIESIFDKINKEVLSLLPGYTGSRVAKRPDNCEKHASLTLDELEKRLVRYFVDHYNQHDYPRVANQKRTQRWHSGLLVEPQVLNERELDICLMKVAHRKVEKYGCVKFECLNYRADCLVDYQGERISIRYDQRNILILLAYTRPKDGQPGEFIGVVPVRDAKEKQMSLEEKQMSLEELKWRKQKLCEQDKEINNSSILNERLDLYEFVEEKRKSKRLRRKKAQKRHEQQTNQSKVLELFPQNATVGDTPVPPVASQSTVAQTHPIAVETLDDSSTEYTPPTKIVAYDWNQLMEENW</sequence>
<dbReference type="GO" id="GO:0015074">
    <property type="term" value="P:DNA integration"/>
    <property type="evidence" value="ECO:0007669"/>
    <property type="project" value="InterPro"/>
</dbReference>
<feature type="coiled-coil region" evidence="1">
    <location>
        <begin position="501"/>
        <end position="575"/>
    </location>
</feature>
<evidence type="ECO:0000256" key="1">
    <source>
        <dbReference type="SAM" id="Coils"/>
    </source>
</evidence>
<dbReference type="InterPro" id="IPR012337">
    <property type="entry name" value="RNaseH-like_sf"/>
</dbReference>
<name>A0A951U8S2_9CYAN</name>
<gene>
    <name evidence="3" type="ORF">KME25_06590</name>
</gene>
<feature type="domain" description="Integrase catalytic" evidence="2">
    <location>
        <begin position="207"/>
        <end position="419"/>
    </location>
</feature>
<dbReference type="EMBL" id="JAHHIF010000006">
    <property type="protein sequence ID" value="MBW4544095.1"/>
    <property type="molecule type" value="Genomic_DNA"/>
</dbReference>
<dbReference type="InterPro" id="IPR036397">
    <property type="entry name" value="RNaseH_sf"/>
</dbReference>
<evidence type="ECO:0000313" key="4">
    <source>
        <dbReference type="Proteomes" id="UP000753908"/>
    </source>
</evidence>
<dbReference type="GO" id="GO:0003676">
    <property type="term" value="F:nucleic acid binding"/>
    <property type="evidence" value="ECO:0007669"/>
    <property type="project" value="InterPro"/>
</dbReference>
<comment type="caution">
    <text evidence="3">The sequence shown here is derived from an EMBL/GenBank/DDBJ whole genome shotgun (WGS) entry which is preliminary data.</text>
</comment>